<keyword evidence="2" id="KW-0663">Pyridoxal phosphate</keyword>
<evidence type="ECO:0000256" key="3">
    <source>
        <dbReference type="ARBA" id="ARBA00023235"/>
    </source>
</evidence>
<dbReference type="EMBL" id="WBJZ01000013">
    <property type="protein sequence ID" value="KAB1656000.1"/>
    <property type="molecule type" value="Genomic_DNA"/>
</dbReference>
<protein>
    <submittedName>
        <fullName evidence="5">Alanine racemase</fullName>
    </submittedName>
</protein>
<dbReference type="SMART" id="SM01005">
    <property type="entry name" value="Ala_racemase_C"/>
    <property type="match status" value="1"/>
</dbReference>
<evidence type="ECO:0000256" key="1">
    <source>
        <dbReference type="ARBA" id="ARBA00001933"/>
    </source>
</evidence>
<sequence length="237" mass="23964">MNAPVSAPATVRRVAVIHRGAVLRNIASLGLEPGDPVDLRAGAYGHGAGRIADVLGVSGTRTAYVSTPHDADEVRRSGLDPVIAEPGDPRPDAAVGPALLGLTDRSLSPALRLAAEVLAVKTLAAGEGVSYGFSYRTTAATNLALVGIGYAHGAVRRATNRSPVLVGGVTGTISGAISMDQFSVDVHGADVEVGSDAVLFGDPARGEPHVLDWAGTTGIAAAAICARIAPTVERILA</sequence>
<reference evidence="5 6" key="1">
    <citation type="submission" date="2019-09" db="EMBL/GenBank/DDBJ databases">
        <title>Phylogeny of genus Pseudoclavibacter and closely related genus.</title>
        <authorList>
            <person name="Li Y."/>
        </authorList>
    </citation>
    <scope>NUCLEOTIDE SEQUENCE [LARGE SCALE GENOMIC DNA]</scope>
    <source>
        <strain evidence="5 6">DSM 23821</strain>
    </source>
</reference>
<dbReference type="GO" id="GO:0030632">
    <property type="term" value="P:D-alanine biosynthetic process"/>
    <property type="evidence" value="ECO:0007669"/>
    <property type="project" value="TreeGrafter"/>
</dbReference>
<evidence type="ECO:0000256" key="2">
    <source>
        <dbReference type="ARBA" id="ARBA00022898"/>
    </source>
</evidence>
<comment type="cofactor">
    <cofactor evidence="1">
        <name>pyridoxal 5'-phosphate</name>
        <dbReference type="ChEBI" id="CHEBI:597326"/>
    </cofactor>
</comment>
<dbReference type="OrthoDB" id="9813814at2"/>
<dbReference type="GO" id="GO:0008784">
    <property type="term" value="F:alanine racemase activity"/>
    <property type="evidence" value="ECO:0007669"/>
    <property type="project" value="TreeGrafter"/>
</dbReference>
<dbReference type="InterPro" id="IPR011079">
    <property type="entry name" value="Ala_racemase_C"/>
</dbReference>
<dbReference type="Pfam" id="PF00842">
    <property type="entry name" value="Ala_racemase_C"/>
    <property type="match status" value="1"/>
</dbReference>
<dbReference type="GO" id="GO:0005829">
    <property type="term" value="C:cytosol"/>
    <property type="evidence" value="ECO:0007669"/>
    <property type="project" value="TreeGrafter"/>
</dbReference>
<dbReference type="AlphaFoldDB" id="A0A7J5BQC3"/>
<dbReference type="GO" id="GO:0009252">
    <property type="term" value="P:peptidoglycan biosynthetic process"/>
    <property type="evidence" value="ECO:0007669"/>
    <property type="project" value="TreeGrafter"/>
</dbReference>
<accession>A0A7J5BQC3</accession>
<proteinExistence type="predicted"/>
<name>A0A7J5BQC3_9MICO</name>
<evidence type="ECO:0000259" key="4">
    <source>
        <dbReference type="SMART" id="SM01005"/>
    </source>
</evidence>
<evidence type="ECO:0000313" key="6">
    <source>
        <dbReference type="Proteomes" id="UP000467240"/>
    </source>
</evidence>
<dbReference type="Gene3D" id="2.40.37.10">
    <property type="entry name" value="Lyase, Ornithine Decarboxylase, Chain A, domain 1"/>
    <property type="match status" value="1"/>
</dbReference>
<dbReference type="InterPro" id="IPR000821">
    <property type="entry name" value="Ala_racemase"/>
</dbReference>
<dbReference type="InterPro" id="IPR009006">
    <property type="entry name" value="Ala_racemase/Decarboxylase_C"/>
</dbReference>
<organism evidence="5 6">
    <name type="scientific">Pseudoclavibacter chungangensis</name>
    <dbReference type="NCBI Taxonomy" id="587635"/>
    <lineage>
        <taxon>Bacteria</taxon>
        <taxon>Bacillati</taxon>
        <taxon>Actinomycetota</taxon>
        <taxon>Actinomycetes</taxon>
        <taxon>Micrococcales</taxon>
        <taxon>Microbacteriaceae</taxon>
        <taxon>Pseudoclavibacter</taxon>
    </lineage>
</organism>
<dbReference type="PANTHER" id="PTHR30511">
    <property type="entry name" value="ALANINE RACEMASE"/>
    <property type="match status" value="1"/>
</dbReference>
<dbReference type="Proteomes" id="UP000467240">
    <property type="component" value="Unassembled WGS sequence"/>
</dbReference>
<dbReference type="SUPFAM" id="SSF50621">
    <property type="entry name" value="Alanine racemase C-terminal domain-like"/>
    <property type="match status" value="1"/>
</dbReference>
<dbReference type="PANTHER" id="PTHR30511:SF0">
    <property type="entry name" value="ALANINE RACEMASE, CATABOLIC-RELATED"/>
    <property type="match status" value="1"/>
</dbReference>
<dbReference type="GO" id="GO:0030170">
    <property type="term" value="F:pyridoxal phosphate binding"/>
    <property type="evidence" value="ECO:0007669"/>
    <property type="project" value="TreeGrafter"/>
</dbReference>
<gene>
    <name evidence="5" type="ORF">F8O01_11195</name>
</gene>
<keyword evidence="6" id="KW-1185">Reference proteome</keyword>
<comment type="caution">
    <text evidence="5">The sequence shown here is derived from an EMBL/GenBank/DDBJ whole genome shotgun (WGS) entry which is preliminary data.</text>
</comment>
<feature type="domain" description="Alanine racemase C-terminal" evidence="4">
    <location>
        <begin position="110"/>
        <end position="237"/>
    </location>
</feature>
<keyword evidence="3" id="KW-0413">Isomerase</keyword>
<evidence type="ECO:0000313" key="5">
    <source>
        <dbReference type="EMBL" id="KAB1656000.1"/>
    </source>
</evidence>